<evidence type="ECO:0000313" key="1">
    <source>
        <dbReference type="EMBL" id="PWN46819.1"/>
    </source>
</evidence>
<protein>
    <submittedName>
        <fullName evidence="1">Uncharacterized protein</fullName>
    </submittedName>
</protein>
<dbReference type="Proteomes" id="UP000245626">
    <property type="component" value="Unassembled WGS sequence"/>
</dbReference>
<proteinExistence type="predicted"/>
<reference evidence="1 2" key="1">
    <citation type="journal article" date="2018" name="Mol. Biol. Evol.">
        <title>Broad Genomic Sampling Reveals a Smut Pathogenic Ancestry of the Fungal Clade Ustilaginomycotina.</title>
        <authorList>
            <person name="Kijpornyongpan T."/>
            <person name="Mondo S.J."/>
            <person name="Barry K."/>
            <person name="Sandor L."/>
            <person name="Lee J."/>
            <person name="Lipzen A."/>
            <person name="Pangilinan J."/>
            <person name="LaButti K."/>
            <person name="Hainaut M."/>
            <person name="Henrissat B."/>
            <person name="Grigoriev I.V."/>
            <person name="Spatafora J.W."/>
            <person name="Aime M.C."/>
        </authorList>
    </citation>
    <scope>NUCLEOTIDE SEQUENCE [LARGE SCALE GENOMIC DNA]</scope>
    <source>
        <strain evidence="1 2">SA 807</strain>
    </source>
</reference>
<organism evidence="1 2">
    <name type="scientific">Violaceomyces palustris</name>
    <dbReference type="NCBI Taxonomy" id="1673888"/>
    <lineage>
        <taxon>Eukaryota</taxon>
        <taxon>Fungi</taxon>
        <taxon>Dikarya</taxon>
        <taxon>Basidiomycota</taxon>
        <taxon>Ustilaginomycotina</taxon>
        <taxon>Ustilaginomycetes</taxon>
        <taxon>Violaceomycetales</taxon>
        <taxon>Violaceomycetaceae</taxon>
        <taxon>Violaceomyces</taxon>
    </lineage>
</organism>
<sequence length="76" mass="8650">MFTLFRSNEGGERPSRTGVKCLPFCFFLPLPPLSRSIPSDGKARWHTDAHATSDVLWWLATEFRIPSIHETEAEFG</sequence>
<accession>A0ACD0NLZ2</accession>
<keyword evidence="2" id="KW-1185">Reference proteome</keyword>
<dbReference type="EMBL" id="KZ820690">
    <property type="protein sequence ID" value="PWN46819.1"/>
    <property type="molecule type" value="Genomic_DNA"/>
</dbReference>
<gene>
    <name evidence="1" type="ORF">IE53DRAFT_4591</name>
</gene>
<evidence type="ECO:0000313" key="2">
    <source>
        <dbReference type="Proteomes" id="UP000245626"/>
    </source>
</evidence>
<name>A0ACD0NLZ2_9BASI</name>